<dbReference type="RefSeq" id="WP_146866212.1">
    <property type="nucleotide sequence ID" value="NZ_BKAU01000005.1"/>
</dbReference>
<name>A0A512RQV1_9BACT</name>
<dbReference type="Proteomes" id="UP000321436">
    <property type="component" value="Unassembled WGS sequence"/>
</dbReference>
<feature type="chain" id="PRO_5022191152" evidence="1">
    <location>
        <begin position="20"/>
        <end position="188"/>
    </location>
</feature>
<evidence type="ECO:0000313" key="3">
    <source>
        <dbReference type="Proteomes" id="UP000321436"/>
    </source>
</evidence>
<evidence type="ECO:0000313" key="2">
    <source>
        <dbReference type="EMBL" id="GEP98050.1"/>
    </source>
</evidence>
<accession>A0A512RQV1</accession>
<protein>
    <submittedName>
        <fullName evidence="2">Uncharacterized protein</fullName>
    </submittedName>
</protein>
<comment type="caution">
    <text evidence="2">The sequence shown here is derived from an EMBL/GenBank/DDBJ whole genome shotgun (WGS) entry which is preliminary data.</text>
</comment>
<proteinExistence type="predicted"/>
<dbReference type="OrthoDB" id="668290at2"/>
<feature type="signal peptide" evidence="1">
    <location>
        <begin position="1"/>
        <end position="19"/>
    </location>
</feature>
<keyword evidence="3" id="KW-1185">Reference proteome</keyword>
<evidence type="ECO:0000256" key="1">
    <source>
        <dbReference type="SAM" id="SignalP"/>
    </source>
</evidence>
<reference evidence="2 3" key="1">
    <citation type="submission" date="2019-07" db="EMBL/GenBank/DDBJ databases">
        <title>Whole genome shotgun sequence of Chitinophaga cymbidii NBRC 109752.</title>
        <authorList>
            <person name="Hosoyama A."/>
            <person name="Uohara A."/>
            <person name="Ohji S."/>
            <person name="Ichikawa N."/>
        </authorList>
    </citation>
    <scope>NUCLEOTIDE SEQUENCE [LARGE SCALE GENOMIC DNA]</scope>
    <source>
        <strain evidence="2 3">NBRC 109752</strain>
    </source>
</reference>
<organism evidence="2 3">
    <name type="scientific">Chitinophaga cymbidii</name>
    <dbReference type="NCBI Taxonomy" id="1096750"/>
    <lineage>
        <taxon>Bacteria</taxon>
        <taxon>Pseudomonadati</taxon>
        <taxon>Bacteroidota</taxon>
        <taxon>Chitinophagia</taxon>
        <taxon>Chitinophagales</taxon>
        <taxon>Chitinophagaceae</taxon>
        <taxon>Chitinophaga</taxon>
    </lineage>
</organism>
<gene>
    <name evidence="2" type="ORF">CCY01nite_43100</name>
</gene>
<keyword evidence="1" id="KW-0732">Signal</keyword>
<sequence>MINRIMFFFLLVFSVNANAQAPAVTDVTDGLLTWVKRLDSDFSKYYKQEKSAQLKESLGFLKQDLEDYMKTRKRLSDSLFRHNVPSGKKDPENLEALKIKMGAVMGRMREVTDLTNRELQAEGDKLNDAIYNVLYGESNQFLSHLEAFLAGYEVTKKDMALDGSTCYSRLQTCLGLINGLQDKIDRKK</sequence>
<dbReference type="EMBL" id="BKAU01000005">
    <property type="protein sequence ID" value="GEP98050.1"/>
    <property type="molecule type" value="Genomic_DNA"/>
</dbReference>
<dbReference type="AlphaFoldDB" id="A0A512RQV1"/>